<dbReference type="EMBL" id="LDAU01000155">
    <property type="protein sequence ID" value="KRX02365.1"/>
    <property type="molecule type" value="Genomic_DNA"/>
</dbReference>
<evidence type="ECO:0000313" key="3">
    <source>
        <dbReference type="EMBL" id="KRX02365.1"/>
    </source>
</evidence>
<dbReference type="Proteomes" id="UP000054937">
    <property type="component" value="Unassembled WGS sequence"/>
</dbReference>
<name>A0A0V0QJC9_PSEPJ</name>
<dbReference type="InParanoid" id="A0A0V0QJC9"/>
<reference evidence="3 4" key="1">
    <citation type="journal article" date="2015" name="Sci. Rep.">
        <title>Genome of the facultative scuticociliatosis pathogen Pseudocohnilembus persalinus provides insight into its virulence through horizontal gene transfer.</title>
        <authorList>
            <person name="Xiong J."/>
            <person name="Wang G."/>
            <person name="Cheng J."/>
            <person name="Tian M."/>
            <person name="Pan X."/>
            <person name="Warren A."/>
            <person name="Jiang C."/>
            <person name="Yuan D."/>
            <person name="Miao W."/>
        </authorList>
    </citation>
    <scope>NUCLEOTIDE SEQUENCE [LARGE SCALE GENOMIC DNA]</scope>
    <source>
        <strain evidence="3">36N120E</strain>
    </source>
</reference>
<gene>
    <name evidence="3" type="ORF">PPERSA_09982</name>
</gene>
<evidence type="ECO:0000313" key="4">
    <source>
        <dbReference type="Proteomes" id="UP000054937"/>
    </source>
</evidence>
<accession>A0A0V0QJC9</accession>
<protein>
    <submittedName>
        <fullName evidence="3">Uncharacterized protein</fullName>
    </submittedName>
</protein>
<feature type="coiled-coil region" evidence="1">
    <location>
        <begin position="30"/>
        <end position="57"/>
    </location>
</feature>
<organism evidence="3 4">
    <name type="scientific">Pseudocohnilembus persalinus</name>
    <name type="common">Ciliate</name>
    <dbReference type="NCBI Taxonomy" id="266149"/>
    <lineage>
        <taxon>Eukaryota</taxon>
        <taxon>Sar</taxon>
        <taxon>Alveolata</taxon>
        <taxon>Ciliophora</taxon>
        <taxon>Intramacronucleata</taxon>
        <taxon>Oligohymenophorea</taxon>
        <taxon>Scuticociliatia</taxon>
        <taxon>Philasterida</taxon>
        <taxon>Pseudocohnilembidae</taxon>
        <taxon>Pseudocohnilembus</taxon>
    </lineage>
</organism>
<proteinExistence type="predicted"/>
<feature type="region of interest" description="Disordered" evidence="2">
    <location>
        <begin position="142"/>
        <end position="188"/>
    </location>
</feature>
<evidence type="ECO:0000256" key="1">
    <source>
        <dbReference type="SAM" id="Coils"/>
    </source>
</evidence>
<evidence type="ECO:0000256" key="2">
    <source>
        <dbReference type="SAM" id="MobiDB-lite"/>
    </source>
</evidence>
<keyword evidence="1" id="KW-0175">Coiled coil</keyword>
<comment type="caution">
    <text evidence="3">The sequence shown here is derived from an EMBL/GenBank/DDBJ whole genome shotgun (WGS) entry which is preliminary data.</text>
</comment>
<feature type="compositionally biased region" description="Acidic residues" evidence="2">
    <location>
        <begin position="145"/>
        <end position="188"/>
    </location>
</feature>
<dbReference type="AlphaFoldDB" id="A0A0V0QJC9"/>
<keyword evidence="4" id="KW-1185">Reference proteome</keyword>
<sequence>MGLVSEERIQECLNSECLQLKVFGNHIGKCEFCENQEIEKKRKLEEQEEENQKLYEKSYQNQEIGDDQFNEILEQAEFGLKQVGFQEKFQDCKCCSGMVYSCNGQACSYLGCCHCYYNYNEEQEEKNIQEQIQKKGEIIKQLDEVQYDEDGNRLDEDEDENEIEEEEEEEEEYDNYDEQYLEDQQEEQ</sequence>